<dbReference type="EMBL" id="FPBV01000021">
    <property type="protein sequence ID" value="SFV02689.1"/>
    <property type="molecule type" value="Genomic_DNA"/>
</dbReference>
<dbReference type="PROSITE" id="PS51257">
    <property type="entry name" value="PROKAR_LIPOPROTEIN"/>
    <property type="match status" value="1"/>
</dbReference>
<dbReference type="Proteomes" id="UP000183508">
    <property type="component" value="Unassembled WGS sequence"/>
</dbReference>
<evidence type="ECO:0000313" key="1">
    <source>
        <dbReference type="EMBL" id="SFV02689.1"/>
    </source>
</evidence>
<gene>
    <name evidence="1" type="ORF">SAMN05421543_12147</name>
</gene>
<accession>A0A1I7KYZ6</accession>
<organism evidence="1 2">
    <name type="scientific">Alicyclobacillus macrosporangiidus</name>
    <dbReference type="NCBI Taxonomy" id="392015"/>
    <lineage>
        <taxon>Bacteria</taxon>
        <taxon>Bacillati</taxon>
        <taxon>Bacillota</taxon>
        <taxon>Bacilli</taxon>
        <taxon>Bacillales</taxon>
        <taxon>Alicyclobacillaceae</taxon>
        <taxon>Alicyclobacillus</taxon>
    </lineage>
</organism>
<name>A0A1I7KYZ6_9BACL</name>
<sequence>MAVVRGGVWRWCAGGGVAAVAVCGCGRAGSGIGGFMVFCMGELRTASRIQVVNVRHLQAGVADKMVV</sequence>
<keyword evidence="2" id="KW-1185">Reference proteome</keyword>
<evidence type="ECO:0000313" key="2">
    <source>
        <dbReference type="Proteomes" id="UP000183508"/>
    </source>
</evidence>
<protein>
    <submittedName>
        <fullName evidence="1">Uncharacterized protein</fullName>
    </submittedName>
</protein>
<dbReference type="AlphaFoldDB" id="A0A1I7KYZ6"/>
<reference evidence="2" key="1">
    <citation type="submission" date="2016-10" db="EMBL/GenBank/DDBJ databases">
        <authorList>
            <person name="Varghese N."/>
        </authorList>
    </citation>
    <scope>NUCLEOTIDE SEQUENCE [LARGE SCALE GENOMIC DNA]</scope>
    <source>
        <strain evidence="2">DSM 17980</strain>
    </source>
</reference>
<proteinExistence type="predicted"/>